<dbReference type="PANTHER" id="PTHR46502:SF2">
    <property type="entry name" value="16 KDA PHLOEM PROTEIN 2"/>
    <property type="match status" value="1"/>
</dbReference>
<dbReference type="SMART" id="SM00239">
    <property type="entry name" value="C2"/>
    <property type="match status" value="1"/>
</dbReference>
<evidence type="ECO:0000256" key="3">
    <source>
        <dbReference type="SAM" id="MobiDB-lite"/>
    </source>
</evidence>
<feature type="region of interest" description="Disordered" evidence="3">
    <location>
        <begin position="335"/>
        <end position="357"/>
    </location>
</feature>
<accession>A0A8H5F899</accession>
<dbReference type="PANTHER" id="PTHR46502">
    <property type="entry name" value="C2 DOMAIN-CONTAINING"/>
    <property type="match status" value="1"/>
</dbReference>
<feature type="compositionally biased region" description="Low complexity" evidence="3">
    <location>
        <begin position="273"/>
        <end position="284"/>
    </location>
</feature>
<feature type="region of interest" description="Disordered" evidence="3">
    <location>
        <begin position="372"/>
        <end position="420"/>
    </location>
</feature>
<dbReference type="OrthoDB" id="270970at2759"/>
<reference evidence="5 6" key="1">
    <citation type="journal article" date="2020" name="ISME J.">
        <title>Uncovering the hidden diversity of litter-decomposition mechanisms in mushroom-forming fungi.</title>
        <authorList>
            <person name="Floudas D."/>
            <person name="Bentzer J."/>
            <person name="Ahren D."/>
            <person name="Johansson T."/>
            <person name="Persson P."/>
            <person name="Tunlid A."/>
        </authorList>
    </citation>
    <scope>NUCLEOTIDE SEQUENCE [LARGE SCALE GENOMIC DNA]</scope>
    <source>
        <strain evidence="5 6">CBS 101986</strain>
    </source>
</reference>
<dbReference type="InterPro" id="IPR000008">
    <property type="entry name" value="C2_dom"/>
</dbReference>
<dbReference type="Gene3D" id="2.60.40.150">
    <property type="entry name" value="C2 domain"/>
    <property type="match status" value="1"/>
</dbReference>
<feature type="region of interest" description="Disordered" evidence="3">
    <location>
        <begin position="445"/>
        <end position="494"/>
    </location>
</feature>
<dbReference type="EMBL" id="JAACJJ010000014">
    <property type="protein sequence ID" value="KAF5327371.1"/>
    <property type="molecule type" value="Genomic_DNA"/>
</dbReference>
<gene>
    <name evidence="5" type="ORF">D9619_004463</name>
</gene>
<keyword evidence="2" id="KW-0106">Calcium</keyword>
<feature type="compositionally biased region" description="Polar residues" evidence="3">
    <location>
        <begin position="340"/>
        <end position="357"/>
    </location>
</feature>
<feature type="compositionally biased region" description="Polar residues" evidence="3">
    <location>
        <begin position="285"/>
        <end position="316"/>
    </location>
</feature>
<sequence length="527" mass="57087">MSRLPAASSKAIPINLDDKTRKEDELGTLIVVLLKARNLPDKHSFRKSDVFAQATLNGAQKRTHVDIKGGQRPEWDVEVRFKVMKNAATNYRKLEVECYSQEPRSEDLMGKGVVDIAETIRTGEFDDWVPLEVDGVVRGELYLEMTYYANAAAPSPQQAAAPNKLLSSIMNQNGGLSRRPSKLSPNDRLSRPQHQLGRPAAQPTNIQPQGYAGRPSAGPSRPSGLSHQRHSSGHEDPMPGAYPMKNDVQGHSPHSGSPVQRLDIAAALPTSLRPGSAAPPASRPQQIRHTSDPRSANVSSSASTADLSQNPYISTSPSSNPYISPAVGASLHPPALAPTRTYSPAPSSVNPNGTSGTAVVSAGQQYVAHGLRPTEQRPSGTPILWQDSGNFGASPQSNGAFFFPSPVGPQTPTAQRQEIPGLHYSQYQSSSLDDRLRADPYLQTRYQTPLPLPPGAERPAPAAPTPSSEQRPSYTRVPTPPQKVNTPLPDSGHLERLRRAEEVAAQRRAQELRDLELAMQLDRELNL</sequence>
<dbReference type="Proteomes" id="UP000567179">
    <property type="component" value="Unassembled WGS sequence"/>
</dbReference>
<dbReference type="GO" id="GO:0046872">
    <property type="term" value="F:metal ion binding"/>
    <property type="evidence" value="ECO:0007669"/>
    <property type="project" value="UniProtKB-KW"/>
</dbReference>
<feature type="region of interest" description="Disordered" evidence="3">
    <location>
        <begin position="271"/>
        <end position="316"/>
    </location>
</feature>
<keyword evidence="6" id="KW-1185">Reference proteome</keyword>
<feature type="region of interest" description="Disordered" evidence="3">
    <location>
        <begin position="170"/>
        <end position="258"/>
    </location>
</feature>
<dbReference type="PROSITE" id="PS50004">
    <property type="entry name" value="C2"/>
    <property type="match status" value="1"/>
</dbReference>
<dbReference type="AlphaFoldDB" id="A0A8H5F899"/>
<comment type="caution">
    <text evidence="5">The sequence shown here is derived from an EMBL/GenBank/DDBJ whole genome shotgun (WGS) entry which is preliminary data.</text>
</comment>
<dbReference type="SUPFAM" id="SSF49562">
    <property type="entry name" value="C2 domain (Calcium/lipid-binding domain, CaLB)"/>
    <property type="match status" value="1"/>
</dbReference>
<evidence type="ECO:0000313" key="5">
    <source>
        <dbReference type="EMBL" id="KAF5327371.1"/>
    </source>
</evidence>
<feature type="domain" description="C2" evidence="4">
    <location>
        <begin position="8"/>
        <end position="129"/>
    </location>
</feature>
<organism evidence="5 6">
    <name type="scientific">Psilocybe cf. subviscida</name>
    <dbReference type="NCBI Taxonomy" id="2480587"/>
    <lineage>
        <taxon>Eukaryota</taxon>
        <taxon>Fungi</taxon>
        <taxon>Dikarya</taxon>
        <taxon>Basidiomycota</taxon>
        <taxon>Agaricomycotina</taxon>
        <taxon>Agaricomycetes</taxon>
        <taxon>Agaricomycetidae</taxon>
        <taxon>Agaricales</taxon>
        <taxon>Agaricineae</taxon>
        <taxon>Strophariaceae</taxon>
        <taxon>Psilocybe</taxon>
    </lineage>
</organism>
<dbReference type="InterPro" id="IPR035892">
    <property type="entry name" value="C2_domain_sf"/>
</dbReference>
<feature type="compositionally biased region" description="Polar residues" evidence="3">
    <location>
        <begin position="387"/>
        <end position="399"/>
    </location>
</feature>
<evidence type="ECO:0000259" key="4">
    <source>
        <dbReference type="PROSITE" id="PS50004"/>
    </source>
</evidence>
<protein>
    <recommendedName>
        <fullName evidence="4">C2 domain-containing protein</fullName>
    </recommendedName>
</protein>
<evidence type="ECO:0000256" key="2">
    <source>
        <dbReference type="ARBA" id="ARBA00022837"/>
    </source>
</evidence>
<feature type="compositionally biased region" description="Pro residues" evidence="3">
    <location>
        <begin position="450"/>
        <end position="464"/>
    </location>
</feature>
<name>A0A8H5F899_9AGAR</name>
<keyword evidence="1" id="KW-0479">Metal-binding</keyword>
<proteinExistence type="predicted"/>
<dbReference type="Pfam" id="PF00168">
    <property type="entry name" value="C2"/>
    <property type="match status" value="1"/>
</dbReference>
<evidence type="ECO:0000256" key="1">
    <source>
        <dbReference type="ARBA" id="ARBA00022723"/>
    </source>
</evidence>
<evidence type="ECO:0000313" key="6">
    <source>
        <dbReference type="Proteomes" id="UP000567179"/>
    </source>
</evidence>